<gene>
    <name evidence="5" type="ORF">GPM918_LOCUS14157</name>
    <name evidence="4" type="ORF">OVA965_LOCUS3044</name>
    <name evidence="7" type="ORF">SRO942_LOCUS14205</name>
    <name evidence="6" type="ORF">TMI583_LOCUS3043</name>
</gene>
<evidence type="ECO:0008006" key="9">
    <source>
        <dbReference type="Google" id="ProtNLM"/>
    </source>
</evidence>
<feature type="transmembrane region" description="Helical" evidence="3">
    <location>
        <begin position="206"/>
        <end position="228"/>
    </location>
</feature>
<comment type="caution">
    <text evidence="5">The sequence shown here is derived from an EMBL/GenBank/DDBJ whole genome shotgun (WGS) entry which is preliminary data.</text>
</comment>
<dbReference type="Proteomes" id="UP000663829">
    <property type="component" value="Unassembled WGS sequence"/>
</dbReference>
<evidence type="ECO:0000256" key="3">
    <source>
        <dbReference type="SAM" id="Phobius"/>
    </source>
</evidence>
<dbReference type="EMBL" id="CAJNOK010000705">
    <property type="protein sequence ID" value="CAF0770215.1"/>
    <property type="molecule type" value="Genomic_DNA"/>
</dbReference>
<dbReference type="Proteomes" id="UP000681722">
    <property type="component" value="Unassembled WGS sequence"/>
</dbReference>
<protein>
    <recommendedName>
        <fullName evidence="9">Dephospho-CoA kinase</fullName>
    </recommendedName>
</protein>
<dbReference type="HAMAP" id="MF_00376">
    <property type="entry name" value="Dephospho_CoA_kinase"/>
    <property type="match status" value="1"/>
</dbReference>
<dbReference type="Gene3D" id="3.40.50.300">
    <property type="entry name" value="P-loop containing nucleotide triphosphate hydrolases"/>
    <property type="match status" value="1"/>
</dbReference>
<dbReference type="PANTHER" id="PTHR10695">
    <property type="entry name" value="DEPHOSPHO-COA KINASE-RELATED"/>
    <property type="match status" value="1"/>
</dbReference>
<dbReference type="EMBL" id="CAJOBC010003385">
    <property type="protein sequence ID" value="CAF3781052.1"/>
    <property type="molecule type" value="Genomic_DNA"/>
</dbReference>
<dbReference type="Proteomes" id="UP000677228">
    <property type="component" value="Unassembled WGS sequence"/>
</dbReference>
<proteinExistence type="inferred from homology"/>
<keyword evidence="8" id="KW-1185">Reference proteome</keyword>
<dbReference type="Proteomes" id="UP000682733">
    <property type="component" value="Unassembled WGS sequence"/>
</dbReference>
<dbReference type="OrthoDB" id="247245at2759"/>
<evidence type="ECO:0000313" key="7">
    <source>
        <dbReference type="EMBL" id="CAF3781052.1"/>
    </source>
</evidence>
<evidence type="ECO:0000256" key="2">
    <source>
        <dbReference type="ARBA" id="ARBA00022840"/>
    </source>
</evidence>
<dbReference type="InterPro" id="IPR027417">
    <property type="entry name" value="P-loop_NTPase"/>
</dbReference>
<evidence type="ECO:0000313" key="6">
    <source>
        <dbReference type="EMBL" id="CAF3551026.1"/>
    </source>
</evidence>
<dbReference type="GO" id="GO:0004140">
    <property type="term" value="F:dephospho-CoA kinase activity"/>
    <property type="evidence" value="ECO:0007669"/>
    <property type="project" value="InterPro"/>
</dbReference>
<dbReference type="Pfam" id="PF01121">
    <property type="entry name" value="CoaE"/>
    <property type="match status" value="1"/>
</dbReference>
<keyword evidence="3" id="KW-1133">Transmembrane helix</keyword>
<evidence type="ECO:0000313" key="4">
    <source>
        <dbReference type="EMBL" id="CAF0770215.1"/>
    </source>
</evidence>
<dbReference type="NCBIfam" id="TIGR00152">
    <property type="entry name" value="dephospho-CoA kinase"/>
    <property type="match status" value="1"/>
</dbReference>
<dbReference type="AlphaFoldDB" id="A0A814HE30"/>
<organism evidence="5 8">
    <name type="scientific">Didymodactylos carnosus</name>
    <dbReference type="NCBI Taxonomy" id="1234261"/>
    <lineage>
        <taxon>Eukaryota</taxon>
        <taxon>Metazoa</taxon>
        <taxon>Spiralia</taxon>
        <taxon>Gnathifera</taxon>
        <taxon>Rotifera</taxon>
        <taxon>Eurotatoria</taxon>
        <taxon>Bdelloidea</taxon>
        <taxon>Philodinida</taxon>
        <taxon>Philodinidae</taxon>
        <taxon>Didymodactylos</taxon>
    </lineage>
</organism>
<evidence type="ECO:0000256" key="1">
    <source>
        <dbReference type="ARBA" id="ARBA00022741"/>
    </source>
</evidence>
<keyword evidence="2" id="KW-0067">ATP-binding</keyword>
<dbReference type="EMBL" id="CAJNOQ010003368">
    <property type="protein sequence ID" value="CAF1008909.1"/>
    <property type="molecule type" value="Genomic_DNA"/>
</dbReference>
<dbReference type="GO" id="GO:0005524">
    <property type="term" value="F:ATP binding"/>
    <property type="evidence" value="ECO:0007669"/>
    <property type="project" value="UniProtKB-KW"/>
</dbReference>
<keyword evidence="3" id="KW-0472">Membrane</keyword>
<sequence>MLILGLTGGIATGKSIASQYFHLQGIPIIDADRIARQVVQPGLPAYKKVLKKFGHLNIIDNTSKMIDRKRLGDIIFSDENLRRQLNQCTHSYIRRESLKQLLYFFFCGYSIIVWDIPLLFEVGLNRYLSNTVVIYCDENTQKQRLKQRDQLNDEQATKRIKAQLNLDKKCQLAKYRIDNSNSEDMTHTQLENLLSTILPSKLITTFWYILLFIPAVLLRCVLTIWDIFDKIKS</sequence>
<dbReference type="PROSITE" id="PS51219">
    <property type="entry name" value="DPCK"/>
    <property type="match status" value="1"/>
</dbReference>
<reference evidence="5" key="1">
    <citation type="submission" date="2021-02" db="EMBL/GenBank/DDBJ databases">
        <authorList>
            <person name="Nowell W R."/>
        </authorList>
    </citation>
    <scope>NUCLEOTIDE SEQUENCE</scope>
</reference>
<feature type="transmembrane region" description="Helical" evidence="3">
    <location>
        <begin position="101"/>
        <end position="120"/>
    </location>
</feature>
<keyword evidence="1" id="KW-0547">Nucleotide-binding</keyword>
<evidence type="ECO:0000313" key="8">
    <source>
        <dbReference type="Proteomes" id="UP000663829"/>
    </source>
</evidence>
<dbReference type="EMBL" id="CAJOBA010000705">
    <property type="protein sequence ID" value="CAF3551026.1"/>
    <property type="molecule type" value="Genomic_DNA"/>
</dbReference>
<accession>A0A814HE30</accession>
<dbReference type="CDD" id="cd02022">
    <property type="entry name" value="DPCK"/>
    <property type="match status" value="1"/>
</dbReference>
<dbReference type="PANTHER" id="PTHR10695:SF46">
    <property type="entry name" value="BIFUNCTIONAL COENZYME A SYNTHASE-RELATED"/>
    <property type="match status" value="1"/>
</dbReference>
<dbReference type="InterPro" id="IPR001977">
    <property type="entry name" value="Depp_CoAkinase"/>
</dbReference>
<dbReference type="GO" id="GO:0015937">
    <property type="term" value="P:coenzyme A biosynthetic process"/>
    <property type="evidence" value="ECO:0007669"/>
    <property type="project" value="InterPro"/>
</dbReference>
<keyword evidence="3" id="KW-0812">Transmembrane</keyword>
<evidence type="ECO:0000313" key="5">
    <source>
        <dbReference type="EMBL" id="CAF1008909.1"/>
    </source>
</evidence>
<name>A0A814HE30_9BILA</name>
<dbReference type="SUPFAM" id="SSF52540">
    <property type="entry name" value="P-loop containing nucleoside triphosphate hydrolases"/>
    <property type="match status" value="1"/>
</dbReference>